<feature type="region of interest" description="Disordered" evidence="1">
    <location>
        <begin position="83"/>
        <end position="120"/>
    </location>
</feature>
<evidence type="ECO:0000313" key="3">
    <source>
        <dbReference type="Proteomes" id="UP000479000"/>
    </source>
</evidence>
<dbReference type="Proteomes" id="UP000479000">
    <property type="component" value="Unassembled WGS sequence"/>
</dbReference>
<proteinExistence type="predicted"/>
<feature type="compositionally biased region" description="Polar residues" evidence="1">
    <location>
        <begin position="20"/>
        <end position="29"/>
    </location>
</feature>
<feature type="compositionally biased region" description="Polar residues" evidence="1">
    <location>
        <begin position="85"/>
        <end position="96"/>
    </location>
</feature>
<protein>
    <submittedName>
        <fullName evidence="2">Uncharacterized protein</fullName>
    </submittedName>
</protein>
<evidence type="ECO:0000313" key="2">
    <source>
        <dbReference type="EMBL" id="CAB0020618.1"/>
    </source>
</evidence>
<reference evidence="2 3" key="1">
    <citation type="submission" date="2020-02" db="EMBL/GenBank/DDBJ databases">
        <authorList>
            <person name="Ferguson B K."/>
        </authorList>
    </citation>
    <scope>NUCLEOTIDE SEQUENCE [LARGE SCALE GENOMIC DNA]</scope>
</reference>
<gene>
    <name evidence="2" type="ORF">NTEN_LOCUS24190</name>
</gene>
<keyword evidence="3" id="KW-1185">Reference proteome</keyword>
<sequence>MGYNFFTRIGGAYPSNLRTRTASSYSSRFPSIGRKEGGMSSGSWKQETAGVQDNLRSALPRKDMGLAGEHAVGELMLYKEDLGQQAGSSSKTQIKQVPSCVGPSASHGQPPPARFNNEGD</sequence>
<feature type="compositionally biased region" description="Polar residues" evidence="1">
    <location>
        <begin position="41"/>
        <end position="51"/>
    </location>
</feature>
<name>A0A6H5HSD7_9HEMI</name>
<accession>A0A6H5HSD7</accession>
<dbReference type="EMBL" id="CADCXU010035420">
    <property type="protein sequence ID" value="CAB0020618.1"/>
    <property type="molecule type" value="Genomic_DNA"/>
</dbReference>
<dbReference type="AlphaFoldDB" id="A0A6H5HSD7"/>
<evidence type="ECO:0000256" key="1">
    <source>
        <dbReference type="SAM" id="MobiDB-lite"/>
    </source>
</evidence>
<organism evidence="2 3">
    <name type="scientific">Nesidiocoris tenuis</name>
    <dbReference type="NCBI Taxonomy" id="355587"/>
    <lineage>
        <taxon>Eukaryota</taxon>
        <taxon>Metazoa</taxon>
        <taxon>Ecdysozoa</taxon>
        <taxon>Arthropoda</taxon>
        <taxon>Hexapoda</taxon>
        <taxon>Insecta</taxon>
        <taxon>Pterygota</taxon>
        <taxon>Neoptera</taxon>
        <taxon>Paraneoptera</taxon>
        <taxon>Hemiptera</taxon>
        <taxon>Heteroptera</taxon>
        <taxon>Panheteroptera</taxon>
        <taxon>Cimicomorpha</taxon>
        <taxon>Miridae</taxon>
        <taxon>Dicyphina</taxon>
        <taxon>Nesidiocoris</taxon>
    </lineage>
</organism>
<feature type="region of interest" description="Disordered" evidence="1">
    <location>
        <begin position="20"/>
        <end position="51"/>
    </location>
</feature>